<evidence type="ECO:0000313" key="2">
    <source>
        <dbReference type="Proteomes" id="UP000651728"/>
    </source>
</evidence>
<comment type="caution">
    <text evidence="1">The sequence shown here is derived from an EMBL/GenBank/DDBJ whole genome shotgun (WGS) entry which is preliminary data.</text>
</comment>
<dbReference type="EMBL" id="BOOB01000013">
    <property type="protein sequence ID" value="GIH31654.1"/>
    <property type="molecule type" value="Genomic_DNA"/>
</dbReference>
<reference evidence="1 2" key="1">
    <citation type="submission" date="2021-01" db="EMBL/GenBank/DDBJ databases">
        <title>Whole genome shotgun sequence of Microbispora amethystogenes NBRC 101907.</title>
        <authorList>
            <person name="Komaki H."/>
            <person name="Tamura T."/>
        </authorList>
    </citation>
    <scope>NUCLEOTIDE SEQUENCE [LARGE SCALE GENOMIC DNA]</scope>
    <source>
        <strain evidence="1 2">NBRC 101907</strain>
    </source>
</reference>
<name>A0ABQ4FA08_9ACTN</name>
<accession>A0ABQ4FA08</accession>
<dbReference type="Proteomes" id="UP000651728">
    <property type="component" value="Unassembled WGS sequence"/>
</dbReference>
<sequence>MVIVQRVVIRWAKQARGAAEATRRREIPAAFELPPIPDAPLVIHDVLAEEQTGYAPSSAVSSHTLPAQLSGLRFRLSGAAVEVVRTPTLAAYPTNRFPGQVFLLQFGENARYRANFRFSGYSTEWYYEQWTVNIAHGPWHRELFLREEIAYEKDERVSLYGGHR</sequence>
<gene>
    <name evidence="1" type="ORF">Mam01_18180</name>
</gene>
<proteinExistence type="predicted"/>
<organism evidence="1 2">
    <name type="scientific">Microbispora amethystogenes</name>
    <dbReference type="NCBI Taxonomy" id="1427754"/>
    <lineage>
        <taxon>Bacteria</taxon>
        <taxon>Bacillati</taxon>
        <taxon>Actinomycetota</taxon>
        <taxon>Actinomycetes</taxon>
        <taxon>Streptosporangiales</taxon>
        <taxon>Streptosporangiaceae</taxon>
        <taxon>Microbispora</taxon>
    </lineage>
</organism>
<evidence type="ECO:0000313" key="1">
    <source>
        <dbReference type="EMBL" id="GIH31654.1"/>
    </source>
</evidence>
<keyword evidence="2" id="KW-1185">Reference proteome</keyword>
<protein>
    <submittedName>
        <fullName evidence="1">Uncharacterized protein</fullName>
    </submittedName>
</protein>
<dbReference type="RefSeq" id="WP_204284927.1">
    <property type="nucleotide sequence ID" value="NZ_BAABEJ010000006.1"/>
</dbReference>